<evidence type="ECO:0000256" key="1">
    <source>
        <dbReference type="ARBA" id="ARBA00004604"/>
    </source>
</evidence>
<feature type="domain" description="Brix" evidence="6">
    <location>
        <begin position="139"/>
        <end position="321"/>
    </location>
</feature>
<evidence type="ECO:0000313" key="8">
    <source>
        <dbReference type="Proteomes" id="UP000265515"/>
    </source>
</evidence>
<evidence type="ECO:0000256" key="5">
    <source>
        <dbReference type="SAM" id="MobiDB-lite"/>
    </source>
</evidence>
<organism evidence="7 8">
    <name type="scientific">Chara braunii</name>
    <name type="common">Braun's stonewort</name>
    <dbReference type="NCBI Taxonomy" id="69332"/>
    <lineage>
        <taxon>Eukaryota</taxon>
        <taxon>Viridiplantae</taxon>
        <taxon>Streptophyta</taxon>
        <taxon>Charophyceae</taxon>
        <taxon>Charales</taxon>
        <taxon>Characeae</taxon>
        <taxon>Chara</taxon>
    </lineage>
</organism>
<feature type="compositionally biased region" description="Basic and acidic residues" evidence="5">
    <location>
        <begin position="39"/>
        <end position="49"/>
    </location>
</feature>
<dbReference type="STRING" id="69332.A0A388LBU3"/>
<dbReference type="GO" id="GO:0000027">
    <property type="term" value="P:ribosomal large subunit assembly"/>
    <property type="evidence" value="ECO:0007669"/>
    <property type="project" value="TreeGrafter"/>
</dbReference>
<dbReference type="PANTHER" id="PTHR13634:SF0">
    <property type="entry name" value="RIBOSOME BIOGENESIS PROTEIN BRX1 HOMOLOG"/>
    <property type="match status" value="1"/>
</dbReference>
<proteinExistence type="inferred from homology"/>
<dbReference type="Proteomes" id="UP000265515">
    <property type="component" value="Unassembled WGS sequence"/>
</dbReference>
<comment type="subcellular location">
    <subcellularLocation>
        <location evidence="1">Nucleus</location>
        <location evidence="1">Nucleolus</location>
    </subcellularLocation>
</comment>
<dbReference type="Pfam" id="PF04427">
    <property type="entry name" value="Brix"/>
    <property type="match status" value="1"/>
</dbReference>
<protein>
    <recommendedName>
        <fullName evidence="6">Brix domain-containing protein</fullName>
    </recommendedName>
</protein>
<dbReference type="SMART" id="SM00879">
    <property type="entry name" value="Brix"/>
    <property type="match status" value="1"/>
</dbReference>
<evidence type="ECO:0000256" key="2">
    <source>
        <dbReference type="ARBA" id="ARBA00006369"/>
    </source>
</evidence>
<sequence length="379" mass="42254">MGTKKRKTPASTVEAEPAIAAAAAPDAGPTKQKQKKKKQDASKRQEDVPAKQQVKPTLRAVEGERRADPAGSAQRKAVVDVNNKSSKASGDGGVRERGENDEAAGAAAAAAATTPPLAITPREAPSANPSAADSFKNKEKILVLSSRGITFRFRHLMEDAIQLLPHAKKDSKLDNRDKRVALNELADLKDCTSILFFECRKKKDLYTWISKTPNGPTAKFYTTAAVMPMPCVFLVQERVVDMWKREVFTTPKDHRKVKPFFDHVFSFTVLDNHIWFRNYQICAPILHNGKLERGALEKMTLVEVGPRFTWSPVKIFSGSFSGSTLYENPDYVSPNMLRRLAKQRSKGRYMDKVIAKEKRKLHVSENPAPPRELADVWAE</sequence>
<dbReference type="AlphaFoldDB" id="A0A388LBU3"/>
<comment type="caution">
    <text evidence="7">The sequence shown here is derived from an EMBL/GenBank/DDBJ whole genome shotgun (WGS) entry which is preliminary data.</text>
</comment>
<evidence type="ECO:0000256" key="3">
    <source>
        <dbReference type="ARBA" id="ARBA00022517"/>
    </source>
</evidence>
<keyword evidence="3" id="KW-0690">Ribosome biogenesis</keyword>
<dbReference type="PROSITE" id="PS50833">
    <property type="entry name" value="BRIX"/>
    <property type="match status" value="1"/>
</dbReference>
<evidence type="ECO:0000256" key="4">
    <source>
        <dbReference type="ARBA" id="ARBA00023242"/>
    </source>
</evidence>
<evidence type="ECO:0000313" key="7">
    <source>
        <dbReference type="EMBL" id="GBG79652.1"/>
    </source>
</evidence>
<comment type="similarity">
    <text evidence="2">Belongs to the BRX1 family.</text>
</comment>
<gene>
    <name evidence="7" type="ORF">CBR_g29800</name>
</gene>
<dbReference type="PANTHER" id="PTHR13634">
    <property type="entry name" value="RIBOSOME BIOGENESIS PROTEIN BRIX"/>
    <property type="match status" value="1"/>
</dbReference>
<evidence type="ECO:0000259" key="6">
    <source>
        <dbReference type="PROSITE" id="PS50833"/>
    </source>
</evidence>
<reference evidence="7 8" key="1">
    <citation type="journal article" date="2018" name="Cell">
        <title>The Chara Genome: Secondary Complexity and Implications for Plant Terrestrialization.</title>
        <authorList>
            <person name="Nishiyama T."/>
            <person name="Sakayama H."/>
            <person name="Vries J.D."/>
            <person name="Buschmann H."/>
            <person name="Saint-Marcoux D."/>
            <person name="Ullrich K.K."/>
            <person name="Haas F.B."/>
            <person name="Vanderstraeten L."/>
            <person name="Becker D."/>
            <person name="Lang D."/>
            <person name="Vosolsobe S."/>
            <person name="Rombauts S."/>
            <person name="Wilhelmsson P.K.I."/>
            <person name="Janitza P."/>
            <person name="Kern R."/>
            <person name="Heyl A."/>
            <person name="Rumpler F."/>
            <person name="Villalobos L.I.A.C."/>
            <person name="Clay J.M."/>
            <person name="Skokan R."/>
            <person name="Toyoda A."/>
            <person name="Suzuki Y."/>
            <person name="Kagoshima H."/>
            <person name="Schijlen E."/>
            <person name="Tajeshwar N."/>
            <person name="Catarino B."/>
            <person name="Hetherington A.J."/>
            <person name="Saltykova A."/>
            <person name="Bonnot C."/>
            <person name="Breuninger H."/>
            <person name="Symeonidi A."/>
            <person name="Radhakrishnan G.V."/>
            <person name="Van Nieuwerburgh F."/>
            <person name="Deforce D."/>
            <person name="Chang C."/>
            <person name="Karol K.G."/>
            <person name="Hedrich R."/>
            <person name="Ulvskov P."/>
            <person name="Glockner G."/>
            <person name="Delwiche C.F."/>
            <person name="Petrasek J."/>
            <person name="Van de Peer Y."/>
            <person name="Friml J."/>
            <person name="Beilby M."/>
            <person name="Dolan L."/>
            <person name="Kohara Y."/>
            <person name="Sugano S."/>
            <person name="Fujiyama A."/>
            <person name="Delaux P.-M."/>
            <person name="Quint M."/>
            <person name="TheiBen G."/>
            <person name="Hagemann M."/>
            <person name="Harholt J."/>
            <person name="Dunand C."/>
            <person name="Zachgo S."/>
            <person name="Langdale J."/>
            <person name="Maumus F."/>
            <person name="Straeten D.V.D."/>
            <person name="Gould S.B."/>
            <person name="Rensing S.A."/>
        </authorList>
    </citation>
    <scope>NUCLEOTIDE SEQUENCE [LARGE SCALE GENOMIC DNA]</scope>
    <source>
        <strain evidence="7 8">S276</strain>
    </source>
</reference>
<dbReference type="OMA" id="AESKMHK"/>
<dbReference type="GO" id="GO:0006364">
    <property type="term" value="P:rRNA processing"/>
    <property type="evidence" value="ECO:0007669"/>
    <property type="project" value="InterPro"/>
</dbReference>
<accession>A0A388LBU3</accession>
<feature type="region of interest" description="Disordered" evidence="5">
    <location>
        <begin position="360"/>
        <end position="379"/>
    </location>
</feature>
<dbReference type="InterPro" id="IPR026532">
    <property type="entry name" value="BRX1"/>
</dbReference>
<feature type="region of interest" description="Disordered" evidence="5">
    <location>
        <begin position="1"/>
        <end position="132"/>
    </location>
</feature>
<dbReference type="GO" id="GO:0019843">
    <property type="term" value="F:rRNA binding"/>
    <property type="evidence" value="ECO:0007669"/>
    <property type="project" value="InterPro"/>
</dbReference>
<dbReference type="OrthoDB" id="1638493at2759"/>
<feature type="compositionally biased region" description="Low complexity" evidence="5">
    <location>
        <begin position="103"/>
        <end position="112"/>
    </location>
</feature>
<dbReference type="InterPro" id="IPR007109">
    <property type="entry name" value="Brix"/>
</dbReference>
<dbReference type="Gramene" id="GBG79652">
    <property type="protein sequence ID" value="GBG79652"/>
    <property type="gene ID" value="CBR_g29800"/>
</dbReference>
<dbReference type="EMBL" id="BFEA01000324">
    <property type="protein sequence ID" value="GBG79652.1"/>
    <property type="molecule type" value="Genomic_DNA"/>
</dbReference>
<dbReference type="GO" id="GO:0005730">
    <property type="term" value="C:nucleolus"/>
    <property type="evidence" value="ECO:0007669"/>
    <property type="project" value="UniProtKB-SubCell"/>
</dbReference>
<name>A0A388LBU3_CHABU</name>
<keyword evidence="4" id="KW-0539">Nucleus</keyword>
<feature type="compositionally biased region" description="Low complexity" evidence="5">
    <location>
        <begin position="14"/>
        <end position="27"/>
    </location>
</feature>
<dbReference type="SUPFAM" id="SSF52954">
    <property type="entry name" value="Class II aaRS ABD-related"/>
    <property type="match status" value="1"/>
</dbReference>
<keyword evidence="8" id="KW-1185">Reference proteome</keyword>